<sequence length="317" mass="34749">MAEFHNFETKKILVTGSNGLLGQKITDLSLAENNIVLIATSRGENRHPIKNGYHYVDLDILDSERLRALIAEYRPDAVINTAAMTNVDACEHDPIGCQQLNVDAVAQLVACSEEFGFHLIHLSTDFIFDGEAGPYAEDASPNPLSLYGRSKLDAEKLIQRSTATWAILRTILVYGVVADMSRSNIVLWAKGALEKGQPLNVVNDQWRMPTLAEDLAKACLLTAVKGAEGVFNISGKDLFAIHELVAAVADFWKLDKSLIREVSSSTLSQAAPRPKRTGFVLTKAQDVLGYDPHSFEEGLAIVDQQLQNPKNNSIFAT</sequence>
<keyword evidence="6" id="KW-0521">NADP</keyword>
<comment type="similarity">
    <text evidence="2 6">Belongs to the dTDP-4-dehydrorhamnose reductase family.</text>
</comment>
<dbReference type="InterPro" id="IPR036291">
    <property type="entry name" value="NAD(P)-bd_dom_sf"/>
</dbReference>
<dbReference type="RefSeq" id="WP_188504067.1">
    <property type="nucleotide sequence ID" value="NZ_BMER01000001.1"/>
</dbReference>
<evidence type="ECO:0000256" key="4">
    <source>
        <dbReference type="ARBA" id="ARBA00017099"/>
    </source>
</evidence>
<organism evidence="8 9">
    <name type="scientific">Parapedobacter pyrenivorans</name>
    <dbReference type="NCBI Taxonomy" id="1305674"/>
    <lineage>
        <taxon>Bacteria</taxon>
        <taxon>Pseudomonadati</taxon>
        <taxon>Bacteroidota</taxon>
        <taxon>Sphingobacteriia</taxon>
        <taxon>Sphingobacteriales</taxon>
        <taxon>Sphingobacteriaceae</taxon>
        <taxon>Parapedobacter</taxon>
    </lineage>
</organism>
<keyword evidence="9" id="KW-1185">Reference proteome</keyword>
<evidence type="ECO:0000259" key="7">
    <source>
        <dbReference type="Pfam" id="PF04321"/>
    </source>
</evidence>
<keyword evidence="6" id="KW-0560">Oxidoreductase</keyword>
<dbReference type="Gene3D" id="3.40.50.720">
    <property type="entry name" value="NAD(P)-binding Rossmann-like Domain"/>
    <property type="match status" value="1"/>
</dbReference>
<evidence type="ECO:0000313" key="8">
    <source>
        <dbReference type="EMBL" id="GGG74041.1"/>
    </source>
</evidence>
<dbReference type="PANTHER" id="PTHR10491">
    <property type="entry name" value="DTDP-4-DEHYDRORHAMNOSE REDUCTASE"/>
    <property type="match status" value="1"/>
</dbReference>
<reference evidence="8" key="2">
    <citation type="submission" date="2020-09" db="EMBL/GenBank/DDBJ databases">
        <authorList>
            <person name="Sun Q."/>
            <person name="Zhou Y."/>
        </authorList>
    </citation>
    <scope>NUCLEOTIDE SEQUENCE</scope>
    <source>
        <strain evidence="8">CGMCC 1.12195</strain>
    </source>
</reference>
<dbReference type="SUPFAM" id="SSF51735">
    <property type="entry name" value="NAD(P)-binding Rossmann-fold domains"/>
    <property type="match status" value="1"/>
</dbReference>
<proteinExistence type="inferred from homology"/>
<dbReference type="PANTHER" id="PTHR10491:SF4">
    <property type="entry name" value="METHIONINE ADENOSYLTRANSFERASE 2 SUBUNIT BETA"/>
    <property type="match status" value="1"/>
</dbReference>
<dbReference type="Proteomes" id="UP000660862">
    <property type="component" value="Unassembled WGS sequence"/>
</dbReference>
<accession>A0A917HBJ1</accession>
<dbReference type="EC" id="1.1.1.133" evidence="3 6"/>
<name>A0A917HBJ1_9SPHI</name>
<evidence type="ECO:0000256" key="1">
    <source>
        <dbReference type="ARBA" id="ARBA00004781"/>
    </source>
</evidence>
<dbReference type="GO" id="GO:0008831">
    <property type="term" value="F:dTDP-4-dehydrorhamnose reductase activity"/>
    <property type="evidence" value="ECO:0007669"/>
    <property type="project" value="UniProtKB-EC"/>
</dbReference>
<comment type="function">
    <text evidence="6">Catalyzes the reduction of dTDP-6-deoxy-L-lyxo-4-hexulose to yield dTDP-L-rhamnose.</text>
</comment>
<dbReference type="CDD" id="cd05254">
    <property type="entry name" value="dTDP_HR_like_SDR_e"/>
    <property type="match status" value="1"/>
</dbReference>
<dbReference type="InterPro" id="IPR029903">
    <property type="entry name" value="RmlD-like-bd"/>
</dbReference>
<dbReference type="AlphaFoldDB" id="A0A917HBJ1"/>
<feature type="domain" description="RmlD-like substrate binding" evidence="7">
    <location>
        <begin position="11"/>
        <end position="302"/>
    </location>
</feature>
<dbReference type="InterPro" id="IPR005913">
    <property type="entry name" value="dTDP_dehydrorham_reduct"/>
</dbReference>
<evidence type="ECO:0000256" key="6">
    <source>
        <dbReference type="RuleBase" id="RU364082"/>
    </source>
</evidence>
<comment type="pathway">
    <text evidence="1 6">Carbohydrate biosynthesis; dTDP-L-rhamnose biosynthesis.</text>
</comment>
<dbReference type="EMBL" id="BMER01000001">
    <property type="protein sequence ID" value="GGG74041.1"/>
    <property type="molecule type" value="Genomic_DNA"/>
</dbReference>
<evidence type="ECO:0000313" key="9">
    <source>
        <dbReference type="Proteomes" id="UP000660862"/>
    </source>
</evidence>
<comment type="caution">
    <text evidence="8">The sequence shown here is derived from an EMBL/GenBank/DDBJ whole genome shotgun (WGS) entry which is preliminary data.</text>
</comment>
<dbReference type="Pfam" id="PF04321">
    <property type="entry name" value="RmlD_sub_bind"/>
    <property type="match status" value="1"/>
</dbReference>
<reference evidence="8" key="1">
    <citation type="journal article" date="2014" name="Int. J. Syst. Evol. Microbiol.">
        <title>Complete genome sequence of Corynebacterium casei LMG S-19264T (=DSM 44701T), isolated from a smear-ripened cheese.</title>
        <authorList>
            <consortium name="US DOE Joint Genome Institute (JGI-PGF)"/>
            <person name="Walter F."/>
            <person name="Albersmeier A."/>
            <person name="Kalinowski J."/>
            <person name="Ruckert C."/>
        </authorList>
    </citation>
    <scope>NUCLEOTIDE SEQUENCE</scope>
    <source>
        <strain evidence="8">CGMCC 1.12195</strain>
    </source>
</reference>
<comment type="catalytic activity">
    <reaction evidence="5">
        <text>dTDP-beta-L-rhamnose + NADP(+) = dTDP-4-dehydro-beta-L-rhamnose + NADPH + H(+)</text>
        <dbReference type="Rhea" id="RHEA:21796"/>
        <dbReference type="ChEBI" id="CHEBI:15378"/>
        <dbReference type="ChEBI" id="CHEBI:57510"/>
        <dbReference type="ChEBI" id="CHEBI:57783"/>
        <dbReference type="ChEBI" id="CHEBI:58349"/>
        <dbReference type="ChEBI" id="CHEBI:62830"/>
        <dbReference type="EC" id="1.1.1.133"/>
    </reaction>
</comment>
<dbReference type="GO" id="GO:0005829">
    <property type="term" value="C:cytosol"/>
    <property type="evidence" value="ECO:0007669"/>
    <property type="project" value="TreeGrafter"/>
</dbReference>
<evidence type="ECO:0000256" key="2">
    <source>
        <dbReference type="ARBA" id="ARBA00010944"/>
    </source>
</evidence>
<dbReference type="GO" id="GO:0019305">
    <property type="term" value="P:dTDP-rhamnose biosynthetic process"/>
    <property type="evidence" value="ECO:0007669"/>
    <property type="project" value="TreeGrafter"/>
</dbReference>
<protein>
    <recommendedName>
        <fullName evidence="4 6">dTDP-4-dehydrorhamnose reductase</fullName>
        <ecNumber evidence="3 6">1.1.1.133</ecNumber>
    </recommendedName>
</protein>
<gene>
    <name evidence="8" type="ORF">GCM10007415_01820</name>
</gene>
<evidence type="ECO:0000256" key="3">
    <source>
        <dbReference type="ARBA" id="ARBA00012929"/>
    </source>
</evidence>
<evidence type="ECO:0000256" key="5">
    <source>
        <dbReference type="ARBA" id="ARBA00048200"/>
    </source>
</evidence>